<keyword evidence="3" id="KW-1003">Cell membrane</keyword>
<gene>
    <name evidence="12" type="ORF">H9703_09160</name>
</gene>
<dbReference type="PANTHER" id="PTHR43394">
    <property type="entry name" value="ATP-DEPENDENT PERMEASE MDL1, MITOCHONDRIAL"/>
    <property type="match status" value="1"/>
</dbReference>
<reference evidence="12" key="2">
    <citation type="submission" date="2021-04" db="EMBL/GenBank/DDBJ databases">
        <authorList>
            <person name="Gilroy R."/>
        </authorList>
    </citation>
    <scope>NUCLEOTIDE SEQUENCE</scope>
    <source>
        <strain evidence="12">ChiSjej5B23-2810</strain>
    </source>
</reference>
<keyword evidence="4 9" id="KW-0812">Transmembrane</keyword>
<feature type="transmembrane region" description="Helical" evidence="9">
    <location>
        <begin position="279"/>
        <end position="300"/>
    </location>
</feature>
<reference evidence="12" key="1">
    <citation type="journal article" date="2021" name="PeerJ">
        <title>Extensive microbial diversity within the chicken gut microbiome revealed by metagenomics and culture.</title>
        <authorList>
            <person name="Gilroy R."/>
            <person name="Ravi A."/>
            <person name="Getino M."/>
            <person name="Pursley I."/>
            <person name="Horton D.L."/>
            <person name="Alikhan N.F."/>
            <person name="Baker D."/>
            <person name="Gharbi K."/>
            <person name="Hall N."/>
            <person name="Watson M."/>
            <person name="Adriaenssens E.M."/>
            <person name="Foster-Nyarko E."/>
            <person name="Jarju S."/>
            <person name="Secka A."/>
            <person name="Antonio M."/>
            <person name="Oren A."/>
            <person name="Chaudhuri R.R."/>
            <person name="La Ragione R."/>
            <person name="Hildebrand F."/>
            <person name="Pallen M.J."/>
        </authorList>
    </citation>
    <scope>NUCLEOTIDE SEQUENCE</scope>
    <source>
        <strain evidence="12">ChiSjej5B23-2810</strain>
    </source>
</reference>
<dbReference type="InterPro" id="IPR003593">
    <property type="entry name" value="AAA+_ATPase"/>
</dbReference>
<dbReference type="PANTHER" id="PTHR43394:SF1">
    <property type="entry name" value="ATP-BINDING CASSETTE SUB-FAMILY B MEMBER 10, MITOCHONDRIAL"/>
    <property type="match status" value="1"/>
</dbReference>
<dbReference type="GO" id="GO:0005524">
    <property type="term" value="F:ATP binding"/>
    <property type="evidence" value="ECO:0007669"/>
    <property type="project" value="UniProtKB-KW"/>
</dbReference>
<dbReference type="GO" id="GO:0016887">
    <property type="term" value="F:ATP hydrolysis activity"/>
    <property type="evidence" value="ECO:0007669"/>
    <property type="project" value="InterPro"/>
</dbReference>
<keyword evidence="5" id="KW-0547">Nucleotide-binding</keyword>
<dbReference type="Gene3D" id="3.40.50.300">
    <property type="entry name" value="P-loop containing nucleotide triphosphate hydrolases"/>
    <property type="match status" value="1"/>
</dbReference>
<dbReference type="Gene3D" id="1.20.1560.10">
    <property type="entry name" value="ABC transporter type 1, transmembrane domain"/>
    <property type="match status" value="1"/>
</dbReference>
<evidence type="ECO:0000256" key="3">
    <source>
        <dbReference type="ARBA" id="ARBA00022475"/>
    </source>
</evidence>
<keyword evidence="2" id="KW-0813">Transport</keyword>
<dbReference type="EMBL" id="DWWN01000060">
    <property type="protein sequence ID" value="HJC46283.1"/>
    <property type="molecule type" value="Genomic_DNA"/>
</dbReference>
<dbReference type="PROSITE" id="PS50929">
    <property type="entry name" value="ABC_TM1F"/>
    <property type="match status" value="1"/>
</dbReference>
<dbReference type="SUPFAM" id="SSF90123">
    <property type="entry name" value="ABC transporter transmembrane region"/>
    <property type="match status" value="1"/>
</dbReference>
<evidence type="ECO:0000313" key="13">
    <source>
        <dbReference type="Proteomes" id="UP000823906"/>
    </source>
</evidence>
<keyword evidence="8 9" id="KW-0472">Membrane</keyword>
<dbReference type="Pfam" id="PF00005">
    <property type="entry name" value="ABC_tran"/>
    <property type="match status" value="1"/>
</dbReference>
<dbReference type="InterPro" id="IPR011527">
    <property type="entry name" value="ABC1_TM_dom"/>
</dbReference>
<feature type="domain" description="ABC transmembrane type-1" evidence="11">
    <location>
        <begin position="17"/>
        <end position="302"/>
    </location>
</feature>
<keyword evidence="6 12" id="KW-0067">ATP-binding</keyword>
<dbReference type="AlphaFoldDB" id="A0A9D2PAV9"/>
<dbReference type="SMART" id="SM00382">
    <property type="entry name" value="AAA"/>
    <property type="match status" value="1"/>
</dbReference>
<evidence type="ECO:0000256" key="2">
    <source>
        <dbReference type="ARBA" id="ARBA00022448"/>
    </source>
</evidence>
<dbReference type="SUPFAM" id="SSF52540">
    <property type="entry name" value="P-loop containing nucleoside triphosphate hydrolases"/>
    <property type="match status" value="1"/>
</dbReference>
<feature type="domain" description="ABC transporter" evidence="10">
    <location>
        <begin position="335"/>
        <end position="571"/>
    </location>
</feature>
<dbReference type="Proteomes" id="UP000823906">
    <property type="component" value="Unassembled WGS sequence"/>
</dbReference>
<dbReference type="Pfam" id="PF00664">
    <property type="entry name" value="ABC_membrane"/>
    <property type="match status" value="1"/>
</dbReference>
<organism evidence="12 13">
    <name type="scientific">Candidatus Faecalibacterium faecigallinarum</name>
    <dbReference type="NCBI Taxonomy" id="2838577"/>
    <lineage>
        <taxon>Bacteria</taxon>
        <taxon>Bacillati</taxon>
        <taxon>Bacillota</taxon>
        <taxon>Clostridia</taxon>
        <taxon>Eubacteriales</taxon>
        <taxon>Oscillospiraceae</taxon>
        <taxon>Faecalibacterium</taxon>
    </lineage>
</organism>
<feature type="transmembrane region" description="Helical" evidence="9">
    <location>
        <begin position="53"/>
        <end position="86"/>
    </location>
</feature>
<dbReference type="InterPro" id="IPR039421">
    <property type="entry name" value="Type_1_exporter"/>
</dbReference>
<accession>A0A9D2PAV9</accession>
<evidence type="ECO:0000256" key="9">
    <source>
        <dbReference type="SAM" id="Phobius"/>
    </source>
</evidence>
<dbReference type="InterPro" id="IPR003439">
    <property type="entry name" value="ABC_transporter-like_ATP-bd"/>
</dbReference>
<sequence>MVKTLARSIREYKKTSILTPLLVTVEVVMECAIPFVIANLVNQMQAGCSMDVIVRYGTALLVMAVISLIFGGAAGATCANASAGFARNLRKDMFYKIQDYSFENIDKFSVSSLVTRLTTDISNVQMAYMMIIRVAVRCPLMLVFSFAMGFIMGGRLAMIFLFTIPLLLIGLLLVIRAATPLFRRVFRKYDALNDSVQENVQAMRVVKSYVREDYEKKKFAAAAENVQRDFTKAERIMALNGPMMQFCVYAGMVFVMSYGSYTVITSMGLDLNVGQMSSMLTYSFQILMSLMMLSMVFTMITMSQESAERIVEVLSEESTLTSPANALTEVKDGSVDFDHVSFKYSKKAERNALSDIDLHIKSGEVIGILGGTGSSKSSLIQLIPRLYDVTEGSVKVGGVDVRKYDLETLRNQVAVVLQKNVLFSGTIKDNLRWGNPNATDAEMEEACRLAQADEFIQQFPQKYDTWIEQGGSNVSGGQKQRLCIARALLKKPKILILDDSTSAVDTRTDALIRQGFREFIPETTKIIIAQRVASVQDADRIIMMEGGRIAAIGTHEELMQSNDVYRELYNTQNRKSNNPQAGGDKDAE</sequence>
<evidence type="ECO:0000256" key="5">
    <source>
        <dbReference type="ARBA" id="ARBA00022741"/>
    </source>
</evidence>
<evidence type="ECO:0000256" key="1">
    <source>
        <dbReference type="ARBA" id="ARBA00004651"/>
    </source>
</evidence>
<protein>
    <submittedName>
        <fullName evidence="12">ABC transporter ATP-binding protein/permease</fullName>
    </submittedName>
</protein>
<dbReference type="PROSITE" id="PS00211">
    <property type="entry name" value="ABC_TRANSPORTER_1"/>
    <property type="match status" value="1"/>
</dbReference>
<comment type="caution">
    <text evidence="12">The sequence shown here is derived from an EMBL/GenBank/DDBJ whole genome shotgun (WGS) entry which is preliminary data.</text>
</comment>
<evidence type="ECO:0000256" key="6">
    <source>
        <dbReference type="ARBA" id="ARBA00022840"/>
    </source>
</evidence>
<evidence type="ECO:0000259" key="10">
    <source>
        <dbReference type="PROSITE" id="PS50893"/>
    </source>
</evidence>
<evidence type="ECO:0000313" key="12">
    <source>
        <dbReference type="EMBL" id="HJC46283.1"/>
    </source>
</evidence>
<dbReference type="InterPro" id="IPR036640">
    <property type="entry name" value="ABC1_TM_sf"/>
</dbReference>
<proteinExistence type="predicted"/>
<dbReference type="GO" id="GO:0015421">
    <property type="term" value="F:ABC-type oligopeptide transporter activity"/>
    <property type="evidence" value="ECO:0007669"/>
    <property type="project" value="TreeGrafter"/>
</dbReference>
<dbReference type="InterPro" id="IPR017871">
    <property type="entry name" value="ABC_transporter-like_CS"/>
</dbReference>
<dbReference type="InterPro" id="IPR027417">
    <property type="entry name" value="P-loop_NTPase"/>
</dbReference>
<feature type="transmembrane region" description="Helical" evidence="9">
    <location>
        <begin position="158"/>
        <end position="178"/>
    </location>
</feature>
<feature type="transmembrane region" description="Helical" evidence="9">
    <location>
        <begin position="246"/>
        <end position="267"/>
    </location>
</feature>
<comment type="subcellular location">
    <subcellularLocation>
        <location evidence="1">Cell membrane</location>
        <topology evidence="1">Multi-pass membrane protein</topology>
    </subcellularLocation>
</comment>
<evidence type="ECO:0000256" key="4">
    <source>
        <dbReference type="ARBA" id="ARBA00022692"/>
    </source>
</evidence>
<dbReference type="CDD" id="cd18548">
    <property type="entry name" value="ABC_6TM_Tm287_like"/>
    <property type="match status" value="1"/>
</dbReference>
<evidence type="ECO:0000256" key="7">
    <source>
        <dbReference type="ARBA" id="ARBA00022989"/>
    </source>
</evidence>
<dbReference type="PROSITE" id="PS50893">
    <property type="entry name" value="ABC_TRANSPORTER_2"/>
    <property type="match status" value="1"/>
</dbReference>
<dbReference type="GO" id="GO:0005886">
    <property type="term" value="C:plasma membrane"/>
    <property type="evidence" value="ECO:0007669"/>
    <property type="project" value="UniProtKB-SubCell"/>
</dbReference>
<dbReference type="FunFam" id="3.40.50.300:FF:000221">
    <property type="entry name" value="Multidrug ABC transporter ATP-binding protein"/>
    <property type="match status" value="1"/>
</dbReference>
<feature type="transmembrane region" description="Helical" evidence="9">
    <location>
        <begin position="21"/>
        <end position="41"/>
    </location>
</feature>
<keyword evidence="7 9" id="KW-1133">Transmembrane helix</keyword>
<name>A0A9D2PAV9_9FIRM</name>
<evidence type="ECO:0000259" key="11">
    <source>
        <dbReference type="PROSITE" id="PS50929"/>
    </source>
</evidence>
<evidence type="ECO:0000256" key="8">
    <source>
        <dbReference type="ARBA" id="ARBA00023136"/>
    </source>
</evidence>
<feature type="transmembrane region" description="Helical" evidence="9">
    <location>
        <begin position="134"/>
        <end position="152"/>
    </location>
</feature>